<dbReference type="InterPro" id="IPR010349">
    <property type="entry name" value="Asparaginase_II"/>
</dbReference>
<reference evidence="1" key="1">
    <citation type="submission" date="2021-07" db="EMBL/GenBank/DDBJ databases">
        <authorList>
            <person name="Branca A.L. A."/>
        </authorList>
    </citation>
    <scope>NUCLEOTIDE SEQUENCE</scope>
</reference>
<dbReference type="Proteomes" id="UP001152592">
    <property type="component" value="Unassembled WGS sequence"/>
</dbReference>
<gene>
    <name evidence="1" type="ORF">PSALAMII_LOCUS338</name>
</gene>
<dbReference type="OrthoDB" id="2874071at2759"/>
<evidence type="ECO:0008006" key="3">
    <source>
        <dbReference type="Google" id="ProtNLM"/>
    </source>
</evidence>
<organism evidence="1 2">
    <name type="scientific">Penicillium salamii</name>
    <dbReference type="NCBI Taxonomy" id="1612424"/>
    <lineage>
        <taxon>Eukaryota</taxon>
        <taxon>Fungi</taxon>
        <taxon>Dikarya</taxon>
        <taxon>Ascomycota</taxon>
        <taxon>Pezizomycotina</taxon>
        <taxon>Eurotiomycetes</taxon>
        <taxon>Eurotiomycetidae</taxon>
        <taxon>Eurotiales</taxon>
        <taxon>Aspergillaceae</taxon>
        <taxon>Penicillium</taxon>
    </lineage>
</organism>
<dbReference type="PANTHER" id="PTHR42110">
    <property type="entry name" value="L-ASPARAGINASE, PUTATIVE (AFU_ORTHOLOGUE AFUA_3G11890)-RELATED"/>
    <property type="match status" value="1"/>
</dbReference>
<proteinExistence type="predicted"/>
<dbReference type="Pfam" id="PF06089">
    <property type="entry name" value="Asparaginase_II"/>
    <property type="match status" value="1"/>
</dbReference>
<protein>
    <recommendedName>
        <fullName evidence="3">L-asparaginase II</fullName>
    </recommendedName>
</protein>
<evidence type="ECO:0000313" key="1">
    <source>
        <dbReference type="EMBL" id="CAG8234061.1"/>
    </source>
</evidence>
<comment type="caution">
    <text evidence="1">The sequence shown here is derived from an EMBL/GenBank/DDBJ whole genome shotgun (WGS) entry which is preliminary data.</text>
</comment>
<dbReference type="PANTHER" id="PTHR42110:SF1">
    <property type="entry name" value="L-ASPARAGINASE, PUTATIVE (AFU_ORTHOLOGUE AFUA_3G11890)-RELATED"/>
    <property type="match status" value="1"/>
</dbReference>
<dbReference type="AlphaFoldDB" id="A0A9W4I7R7"/>
<evidence type="ECO:0000313" key="2">
    <source>
        <dbReference type="Proteomes" id="UP001152592"/>
    </source>
</evidence>
<accession>A0A9W4I7R7</accession>
<dbReference type="EMBL" id="CAJVPD010000013">
    <property type="protein sequence ID" value="CAG8234061.1"/>
    <property type="molecule type" value="Genomic_DNA"/>
</dbReference>
<name>A0A9W4I7R7_9EURO</name>
<sequence length="504" mass="56059">MPRAAVDYNHLEIFIAMCKPMDNGWIHWMVLLVHPNDMRCTWLHCTGRPGDRDFTIDENKRYDSWSIEHHKYIGTVPASKYNSILREANKVPLQSCQLWVCYLMYRLEKKGYIKEGTFDHYMYDYTHRMNSNFLLFLLTHEFKMTFIQAADAIITDRGGVVENRHWVHAAIVDSTGKLLFSVGDPTRMTLARSAAKPIQALAILETPGFDNFNFDDADLALMCASHSSEEQHIARARSMLLKANATEADMRCGPHTPLSETVNRAWIKNDYTPSAICSNCSGKHAGMLAGAKALGGGIEDYHLPSHPIQSQVRRVFEELCYPDEKNVPWGLDGCNLPAPATSLRLLGKLYATVAASVDHTSKDDHGQDAATQLRTRSLSRIFNAMGQFPELVAGEGRFCTELMRAFPGELIGKLGADGCYGIGIRESEQARNLGANGALGIAVKIEDGNISMLYAAVTEILKRLQIGTPKSHQALENFHSPKICNTVGVVTGHVSHSFRLHPAL</sequence>